<keyword evidence="3" id="KW-0690">Ribosome biogenesis</keyword>
<sequence>MAKSAAAPGSVSKGATKVNGKATATKQAHKQDKVPVALDGEEVSDGEESSDEEYDEGKDVSSRGLARLMAALGEDGLSEEDQARLQAIQAEMGDEDDEDEDSEDGEDEDDADDDELDQEEVAHESEEDNTPAAPVKKAAGGSLAESLARAGLIPQEESDDEEDEDEDEDEDDEDDGGVPLESLTDAQLAELPETVRSNRMYREKINDEAALTRIRDDIALGGPSKGKGKETLPWIETLVVTYDKSIEGQLEAQGEGSAENDLKRELEFYKQALYTATEGRKLAKDSNLPFTRPNDYYAEMVKSDEHMERVRQRLLDERAGIKAAEEAKKQRELKKFGKKVQVEKQLERQKSKKDMEERVKGLKRKRQGGLDGADGDDDDDGFNIRLETAITGGEDKGKAKGKDARGGKPKAKMPRDSRNAKFGFGGKKKYSKENNRESTNDFGSGPRRSGASKAGAKGKRAPAKRPGKSKRTARR</sequence>
<reference evidence="7 8" key="1">
    <citation type="journal article" date="2018" name="Mol. Biol. Evol.">
        <title>Broad Genomic Sampling Reveals a Smut Pathogenic Ancestry of the Fungal Clade Ustilaginomycotina.</title>
        <authorList>
            <person name="Kijpornyongpan T."/>
            <person name="Mondo S.J."/>
            <person name="Barry K."/>
            <person name="Sandor L."/>
            <person name="Lee J."/>
            <person name="Lipzen A."/>
            <person name="Pangilinan J."/>
            <person name="LaButti K."/>
            <person name="Hainaut M."/>
            <person name="Henrissat B."/>
            <person name="Grigoriev I.V."/>
            <person name="Spatafora J.W."/>
            <person name="Aime M.C."/>
        </authorList>
    </citation>
    <scope>NUCLEOTIDE SEQUENCE [LARGE SCALE GENOMIC DNA]</scope>
    <source>
        <strain evidence="7 8">MCA 4198</strain>
    </source>
</reference>
<dbReference type="GO" id="GO:0005730">
    <property type="term" value="C:nucleolus"/>
    <property type="evidence" value="ECO:0007669"/>
    <property type="project" value="UniProtKB-SubCell"/>
</dbReference>
<accession>A0A316YM09</accession>
<feature type="region of interest" description="Disordered" evidence="6">
    <location>
        <begin position="1"/>
        <end position="203"/>
    </location>
</feature>
<comment type="similarity">
    <text evidence="2">Belongs to the EBP2 family.</text>
</comment>
<evidence type="ECO:0000256" key="5">
    <source>
        <dbReference type="ARBA" id="ARBA00023242"/>
    </source>
</evidence>
<dbReference type="Pfam" id="PF05890">
    <property type="entry name" value="Ebp2"/>
    <property type="match status" value="1"/>
</dbReference>
<feature type="compositionally biased region" description="Basic and acidic residues" evidence="6">
    <location>
        <begin position="393"/>
        <end position="406"/>
    </location>
</feature>
<keyword evidence="4" id="KW-0175">Coiled coil</keyword>
<dbReference type="GeneID" id="37047041"/>
<dbReference type="GO" id="GO:0006364">
    <property type="term" value="P:rRNA processing"/>
    <property type="evidence" value="ECO:0007669"/>
    <property type="project" value="TreeGrafter"/>
</dbReference>
<gene>
    <name evidence="7" type="ORF">FA10DRAFT_302490</name>
</gene>
<keyword evidence="5" id="KW-0539">Nucleus</keyword>
<dbReference type="InterPro" id="IPR008610">
    <property type="entry name" value="Ebp2"/>
</dbReference>
<feature type="compositionally biased region" description="Acidic residues" evidence="6">
    <location>
        <begin position="156"/>
        <end position="176"/>
    </location>
</feature>
<dbReference type="GO" id="GO:0034399">
    <property type="term" value="C:nuclear periphery"/>
    <property type="evidence" value="ECO:0007669"/>
    <property type="project" value="TreeGrafter"/>
</dbReference>
<dbReference type="InParanoid" id="A0A316YM09"/>
<evidence type="ECO:0000256" key="6">
    <source>
        <dbReference type="SAM" id="MobiDB-lite"/>
    </source>
</evidence>
<keyword evidence="8" id="KW-1185">Reference proteome</keyword>
<protein>
    <submittedName>
        <fullName evidence="7">Ebp2-domain-containing protein</fullName>
    </submittedName>
</protein>
<feature type="region of interest" description="Disordered" evidence="6">
    <location>
        <begin position="325"/>
        <end position="475"/>
    </location>
</feature>
<comment type="subcellular location">
    <subcellularLocation>
        <location evidence="1">Nucleus</location>
        <location evidence="1">Nucleolus</location>
    </subcellularLocation>
</comment>
<evidence type="ECO:0000256" key="1">
    <source>
        <dbReference type="ARBA" id="ARBA00004604"/>
    </source>
</evidence>
<evidence type="ECO:0000256" key="4">
    <source>
        <dbReference type="ARBA" id="ARBA00023054"/>
    </source>
</evidence>
<dbReference type="EMBL" id="KZ819637">
    <property type="protein sequence ID" value="PWN89113.1"/>
    <property type="molecule type" value="Genomic_DNA"/>
</dbReference>
<dbReference type="RefSeq" id="XP_025376311.1">
    <property type="nucleotide sequence ID" value="XM_025525125.1"/>
</dbReference>
<dbReference type="GO" id="GO:0042273">
    <property type="term" value="P:ribosomal large subunit biogenesis"/>
    <property type="evidence" value="ECO:0007669"/>
    <property type="project" value="TreeGrafter"/>
</dbReference>
<dbReference type="FunCoup" id="A0A316YM09">
    <property type="interactions" value="475"/>
</dbReference>
<evidence type="ECO:0000313" key="7">
    <source>
        <dbReference type="EMBL" id="PWN89113.1"/>
    </source>
</evidence>
<feature type="compositionally biased region" description="Acidic residues" evidence="6">
    <location>
        <begin position="39"/>
        <end position="56"/>
    </location>
</feature>
<feature type="compositionally biased region" description="Basic residues" evidence="6">
    <location>
        <begin position="456"/>
        <end position="475"/>
    </location>
</feature>
<organism evidence="7 8">
    <name type="scientific">Acaromyces ingoldii</name>
    <dbReference type="NCBI Taxonomy" id="215250"/>
    <lineage>
        <taxon>Eukaryota</taxon>
        <taxon>Fungi</taxon>
        <taxon>Dikarya</taxon>
        <taxon>Basidiomycota</taxon>
        <taxon>Ustilaginomycotina</taxon>
        <taxon>Exobasidiomycetes</taxon>
        <taxon>Exobasidiales</taxon>
        <taxon>Cryptobasidiaceae</taxon>
        <taxon>Acaromyces</taxon>
    </lineage>
</organism>
<proteinExistence type="inferred from homology"/>
<evidence type="ECO:0000256" key="2">
    <source>
        <dbReference type="ARBA" id="ARBA00007336"/>
    </source>
</evidence>
<dbReference type="PANTHER" id="PTHR13028:SF0">
    <property type="entry name" value="RRNA-PROCESSING PROTEIN EBP2-RELATED"/>
    <property type="match status" value="1"/>
</dbReference>
<name>A0A316YM09_9BASI</name>
<dbReference type="Proteomes" id="UP000245768">
    <property type="component" value="Unassembled WGS sequence"/>
</dbReference>
<evidence type="ECO:0000256" key="3">
    <source>
        <dbReference type="ARBA" id="ARBA00022517"/>
    </source>
</evidence>
<dbReference type="PANTHER" id="PTHR13028">
    <property type="entry name" value="RRNA PROCESSING PROTEIN EBNA1-BINDING PROTEIN-RELATED"/>
    <property type="match status" value="1"/>
</dbReference>
<feature type="compositionally biased region" description="Acidic residues" evidence="6">
    <location>
        <begin position="92"/>
        <end position="129"/>
    </location>
</feature>
<dbReference type="GO" id="GO:0030687">
    <property type="term" value="C:preribosome, large subunit precursor"/>
    <property type="evidence" value="ECO:0007669"/>
    <property type="project" value="TreeGrafter"/>
</dbReference>
<evidence type="ECO:0000313" key="8">
    <source>
        <dbReference type="Proteomes" id="UP000245768"/>
    </source>
</evidence>
<dbReference type="STRING" id="215250.A0A316YM09"/>
<dbReference type="AlphaFoldDB" id="A0A316YM09"/>
<feature type="compositionally biased region" description="Basic and acidic residues" evidence="6">
    <location>
        <begin position="325"/>
        <end position="360"/>
    </location>
</feature>
<dbReference type="OrthoDB" id="443772at2759"/>